<dbReference type="PROSITE" id="PS00107">
    <property type="entry name" value="PROTEIN_KINASE_ATP"/>
    <property type="match status" value="1"/>
</dbReference>
<evidence type="ECO:0000256" key="4">
    <source>
        <dbReference type="ARBA" id="ARBA00022737"/>
    </source>
</evidence>
<dbReference type="Gene3D" id="1.10.510.10">
    <property type="entry name" value="Transferase(Phosphotransferase) domain 1"/>
    <property type="match status" value="1"/>
</dbReference>
<dbReference type="PANTHER" id="PTHR10582:SF2">
    <property type="entry name" value="INACTIVE"/>
    <property type="match status" value="1"/>
</dbReference>
<keyword evidence="11" id="KW-0175">Coiled coil</keyword>
<dbReference type="OrthoDB" id="533508at2759"/>
<protein>
    <submittedName>
        <fullName evidence="15">Kinase-like protein</fullName>
    </submittedName>
</protein>
<dbReference type="eggNOG" id="KOG0592">
    <property type="taxonomic scope" value="Eukaryota"/>
</dbReference>
<name>I0YID2_COCSC</name>
<evidence type="ECO:0000256" key="2">
    <source>
        <dbReference type="ARBA" id="ARBA00022679"/>
    </source>
</evidence>
<evidence type="ECO:0000256" key="7">
    <source>
        <dbReference type="ARBA" id="ARBA00022840"/>
    </source>
</evidence>
<dbReference type="GO" id="GO:0005886">
    <property type="term" value="C:plasma membrane"/>
    <property type="evidence" value="ECO:0007669"/>
    <property type="project" value="TreeGrafter"/>
</dbReference>
<dbReference type="GO" id="GO:0005216">
    <property type="term" value="F:monoatomic ion channel activity"/>
    <property type="evidence" value="ECO:0007669"/>
    <property type="project" value="InterPro"/>
</dbReference>
<keyword evidence="2" id="KW-0808">Transferase</keyword>
<proteinExistence type="predicted"/>
<dbReference type="GO" id="GO:0004672">
    <property type="term" value="F:protein kinase activity"/>
    <property type="evidence" value="ECO:0007669"/>
    <property type="project" value="InterPro"/>
</dbReference>
<dbReference type="Pfam" id="PF00069">
    <property type="entry name" value="Pkinase"/>
    <property type="match status" value="1"/>
</dbReference>
<evidence type="ECO:0000256" key="1">
    <source>
        <dbReference type="ARBA" id="ARBA00004141"/>
    </source>
</evidence>
<keyword evidence="3 13" id="KW-0812">Transmembrane</keyword>
<dbReference type="EMBL" id="AGSI01000026">
    <property type="protein sequence ID" value="EIE18151.1"/>
    <property type="molecule type" value="Genomic_DNA"/>
</dbReference>
<evidence type="ECO:0000256" key="8">
    <source>
        <dbReference type="ARBA" id="ARBA00022989"/>
    </source>
</evidence>
<evidence type="ECO:0000256" key="10">
    <source>
        <dbReference type="PROSITE-ProRule" id="PRU10141"/>
    </source>
</evidence>
<evidence type="ECO:0000256" key="11">
    <source>
        <dbReference type="SAM" id="Coils"/>
    </source>
</evidence>
<comment type="caution">
    <text evidence="15">The sequence shown here is derived from an EMBL/GenBank/DDBJ whole genome shotgun (WGS) entry which is preliminary data.</text>
</comment>
<dbReference type="InterPro" id="IPR005821">
    <property type="entry name" value="Ion_trans_dom"/>
</dbReference>
<comment type="subcellular location">
    <subcellularLocation>
        <location evidence="1">Membrane</location>
        <topology evidence="1">Multi-pass membrane protein</topology>
    </subcellularLocation>
</comment>
<dbReference type="GeneID" id="17036107"/>
<dbReference type="KEGG" id="csl:COCSUDRAFT_45570"/>
<dbReference type="PANTHER" id="PTHR10582">
    <property type="entry name" value="TRANSIENT RECEPTOR POTENTIAL ION CHANNEL PROTEIN"/>
    <property type="match status" value="1"/>
</dbReference>
<feature type="transmembrane region" description="Helical" evidence="13">
    <location>
        <begin position="312"/>
        <end position="332"/>
    </location>
</feature>
<dbReference type="InterPro" id="IPR024862">
    <property type="entry name" value="TRPV"/>
</dbReference>
<feature type="coiled-coil region" evidence="11">
    <location>
        <begin position="571"/>
        <end position="598"/>
    </location>
</feature>
<evidence type="ECO:0000259" key="14">
    <source>
        <dbReference type="PROSITE" id="PS50011"/>
    </source>
</evidence>
<sequence>MAPKDEQGSSAPLLVDDDVADTLEQGLSDSHDFQSIIAARPKRVVQWLQDDAVEKLGEFQISDTQFFSAGPSESGLLTEGHNSRCIDVERFWRKRLEEAASTRVSSEPEEWSEMVKVEAWVVTLKNAAAAENVGLLQPLLSRFQAGKLSMMVFGLPAVMATVEFKWVHWCRRLLWVQLALYMLWLFSFTIFTILFQDEDAGSSLAEVAATPRGQATIALEIVALLAMLPFLYIEAATIIEYGKTWLNAQNIIDALTYVNQVTITVMHLTRRHLESDVILFLMAAQCILLWPFRASKFGFVDTLRVVLSDVKWFLLFLFFTMWGFACAFHVLYRSDQDDAPEFTSLWRSLYTVFTAAVGQFENDTYINHHNPRLTIPLLVIYLFVVTIIMLNLLIALLTNAQEKMTENAGLRAILSKAQIIDELENTLPSWLKRQGGNRWYPNYIHILKLAPSQRGELSAEALWAEHGDLLDSSEEVRIRVRALEAKIDVLQASIDALIAALPAQARDRAAADPARLQDICSTAGQLNDKKRRRDSILLDTVRTGSEESPSKKARTGPAEVRSSATAQRLPKVTAAHKMAALQRQNEELARKLETSRACCKAVQQEAEEARTEAQAEHVKVKGLQCAISQFYEERSDLRKQLAANFQEVSSLRLHVRSLEAIIGHLRTNSHDMHRKMLNTDADLAEAQRAQAAAEGRTNRLAAAGEKRELPFLPADAIRLSRSKPLGQGASGTVSQATLRLPVAVKSANLIAEASIMAPRDAAYRNRKYQAAVMYEATQLARFCGHPYIVRALGMVVEEGHLGPSIVLELATHGSLHRMMANNEFIDIDCQVAFAHCVADALRYIHDCGYSHGDIKPDNILTYEDDDGVYAKVTDLGLTAACNPATGRLIDPKRAGGTMGYLHPESYLDPAAAGQRDDSYAYGVTLLEMLMGRTAREVLVEQYEALPKKALDQITAEVRRRCCSWEMAPKDFDFISLAECYKENVQEELQAPDMYVQMVLSLVRIDPRSAPGPSWSEVLQTLDRVHTMVQC</sequence>
<evidence type="ECO:0000313" key="16">
    <source>
        <dbReference type="Proteomes" id="UP000007264"/>
    </source>
</evidence>
<feature type="region of interest" description="Disordered" evidence="12">
    <location>
        <begin position="532"/>
        <end position="565"/>
    </location>
</feature>
<dbReference type="InterPro" id="IPR000719">
    <property type="entry name" value="Prot_kinase_dom"/>
</dbReference>
<feature type="transmembrane region" description="Helical" evidence="13">
    <location>
        <begin position="273"/>
        <end position="292"/>
    </location>
</feature>
<dbReference type="PROSITE" id="PS00108">
    <property type="entry name" value="PROTEIN_KINASE_ST"/>
    <property type="match status" value="1"/>
</dbReference>
<dbReference type="SMART" id="SM00220">
    <property type="entry name" value="S_TKc"/>
    <property type="match status" value="1"/>
</dbReference>
<evidence type="ECO:0000256" key="3">
    <source>
        <dbReference type="ARBA" id="ARBA00022692"/>
    </source>
</evidence>
<feature type="coiled-coil region" evidence="11">
    <location>
        <begin position="473"/>
        <end position="500"/>
    </location>
</feature>
<dbReference type="GO" id="GO:0098703">
    <property type="term" value="P:calcium ion import across plasma membrane"/>
    <property type="evidence" value="ECO:0007669"/>
    <property type="project" value="TreeGrafter"/>
</dbReference>
<keyword evidence="6" id="KW-0418">Kinase</keyword>
<evidence type="ECO:0000256" key="6">
    <source>
        <dbReference type="ARBA" id="ARBA00022777"/>
    </source>
</evidence>
<keyword evidence="4" id="KW-0677">Repeat</keyword>
<dbReference type="InterPro" id="IPR011009">
    <property type="entry name" value="Kinase-like_dom_sf"/>
</dbReference>
<feature type="binding site" evidence="10">
    <location>
        <position position="745"/>
    </location>
    <ligand>
        <name>ATP</name>
        <dbReference type="ChEBI" id="CHEBI:30616"/>
    </ligand>
</feature>
<dbReference type="SUPFAM" id="SSF56112">
    <property type="entry name" value="Protein kinase-like (PK-like)"/>
    <property type="match status" value="1"/>
</dbReference>
<dbReference type="PROSITE" id="PS50011">
    <property type="entry name" value="PROTEIN_KINASE_DOM"/>
    <property type="match status" value="1"/>
</dbReference>
<feature type="transmembrane region" description="Helical" evidence="13">
    <location>
        <begin position="174"/>
        <end position="195"/>
    </location>
</feature>
<feature type="transmembrane region" description="Helical" evidence="13">
    <location>
        <begin position="215"/>
        <end position="233"/>
    </location>
</feature>
<feature type="domain" description="Protein kinase" evidence="14">
    <location>
        <begin position="719"/>
        <end position="1028"/>
    </location>
</feature>
<keyword evidence="7 10" id="KW-0067">ATP-binding</keyword>
<dbReference type="Pfam" id="PF00520">
    <property type="entry name" value="Ion_trans"/>
    <property type="match status" value="1"/>
</dbReference>
<evidence type="ECO:0000256" key="13">
    <source>
        <dbReference type="SAM" id="Phobius"/>
    </source>
</evidence>
<evidence type="ECO:0000256" key="5">
    <source>
        <dbReference type="ARBA" id="ARBA00022741"/>
    </source>
</evidence>
<dbReference type="AlphaFoldDB" id="I0YID2"/>
<reference evidence="15 16" key="1">
    <citation type="journal article" date="2012" name="Genome Biol.">
        <title>The genome of the polar eukaryotic microalga coccomyxa subellipsoidea reveals traits of cold adaptation.</title>
        <authorList>
            <person name="Blanc G."/>
            <person name="Agarkova I."/>
            <person name="Grimwood J."/>
            <person name="Kuo A."/>
            <person name="Brueggeman A."/>
            <person name="Dunigan D."/>
            <person name="Gurnon J."/>
            <person name="Ladunga I."/>
            <person name="Lindquist E."/>
            <person name="Lucas S."/>
            <person name="Pangilinan J."/>
            <person name="Proschold T."/>
            <person name="Salamov A."/>
            <person name="Schmutz J."/>
            <person name="Weeks D."/>
            <person name="Yamada T."/>
            <person name="Claverie J.M."/>
            <person name="Grigoriev I."/>
            <person name="Van Etten J."/>
            <person name="Lomsadze A."/>
            <person name="Borodovsky M."/>
        </authorList>
    </citation>
    <scope>NUCLEOTIDE SEQUENCE [LARGE SCALE GENOMIC DNA]</scope>
    <source>
        <strain evidence="15 16">C-169</strain>
    </source>
</reference>
<dbReference type="GO" id="GO:0005524">
    <property type="term" value="F:ATP binding"/>
    <property type="evidence" value="ECO:0007669"/>
    <property type="project" value="UniProtKB-UniRule"/>
</dbReference>
<dbReference type="Proteomes" id="UP000007264">
    <property type="component" value="Unassembled WGS sequence"/>
</dbReference>
<feature type="transmembrane region" description="Helical" evidence="13">
    <location>
        <begin position="373"/>
        <end position="397"/>
    </location>
</feature>
<dbReference type="RefSeq" id="XP_005642695.1">
    <property type="nucleotide sequence ID" value="XM_005642638.1"/>
</dbReference>
<keyword evidence="9 13" id="KW-0472">Membrane</keyword>
<dbReference type="InterPro" id="IPR017441">
    <property type="entry name" value="Protein_kinase_ATP_BS"/>
</dbReference>
<dbReference type="InterPro" id="IPR008271">
    <property type="entry name" value="Ser/Thr_kinase_AS"/>
</dbReference>
<dbReference type="Gene3D" id="1.10.287.70">
    <property type="match status" value="1"/>
</dbReference>
<accession>I0YID2</accession>
<gene>
    <name evidence="15" type="ORF">COCSUDRAFT_45570</name>
</gene>
<keyword evidence="16" id="KW-1185">Reference proteome</keyword>
<evidence type="ECO:0000256" key="12">
    <source>
        <dbReference type="SAM" id="MobiDB-lite"/>
    </source>
</evidence>
<evidence type="ECO:0000313" key="15">
    <source>
        <dbReference type="EMBL" id="EIE18151.1"/>
    </source>
</evidence>
<dbReference type="STRING" id="574566.I0YID2"/>
<keyword evidence="8 13" id="KW-1133">Transmembrane helix</keyword>
<evidence type="ECO:0000256" key="9">
    <source>
        <dbReference type="ARBA" id="ARBA00023136"/>
    </source>
</evidence>
<organism evidence="15 16">
    <name type="scientific">Coccomyxa subellipsoidea (strain C-169)</name>
    <name type="common">Green microalga</name>
    <dbReference type="NCBI Taxonomy" id="574566"/>
    <lineage>
        <taxon>Eukaryota</taxon>
        <taxon>Viridiplantae</taxon>
        <taxon>Chlorophyta</taxon>
        <taxon>core chlorophytes</taxon>
        <taxon>Trebouxiophyceae</taxon>
        <taxon>Trebouxiophyceae incertae sedis</taxon>
        <taxon>Coccomyxaceae</taxon>
        <taxon>Coccomyxa</taxon>
        <taxon>Coccomyxa subellipsoidea</taxon>
    </lineage>
</organism>
<keyword evidence="5 10" id="KW-0547">Nucleotide-binding</keyword>